<evidence type="ECO:0000313" key="3">
    <source>
        <dbReference type="Proteomes" id="UP001596135"/>
    </source>
</evidence>
<dbReference type="Pfam" id="PF13280">
    <property type="entry name" value="WYL"/>
    <property type="match status" value="1"/>
</dbReference>
<dbReference type="RefSeq" id="WP_379151904.1">
    <property type="nucleotide sequence ID" value="NZ_JBHSRJ010000003.1"/>
</dbReference>
<gene>
    <name evidence="2" type="ORF">ACFPYL_06110</name>
</gene>
<dbReference type="InterPro" id="IPR051534">
    <property type="entry name" value="CBASS_pafABC_assoc_protein"/>
</dbReference>
<protein>
    <submittedName>
        <fullName evidence="2">Helix-turn-helix transcriptional regulator</fullName>
    </submittedName>
</protein>
<comment type="caution">
    <text evidence="2">The sequence shown here is derived from an EMBL/GenBank/DDBJ whole genome shotgun (WGS) entry which is preliminary data.</text>
</comment>
<organism evidence="2 3">
    <name type="scientific">Nocardioides hankookensis</name>
    <dbReference type="NCBI Taxonomy" id="443157"/>
    <lineage>
        <taxon>Bacteria</taxon>
        <taxon>Bacillati</taxon>
        <taxon>Actinomycetota</taxon>
        <taxon>Actinomycetes</taxon>
        <taxon>Propionibacteriales</taxon>
        <taxon>Nocardioidaceae</taxon>
        <taxon>Nocardioides</taxon>
    </lineage>
</organism>
<proteinExistence type="predicted"/>
<feature type="domain" description="WYL" evidence="1">
    <location>
        <begin position="60"/>
        <end position="123"/>
    </location>
</feature>
<dbReference type="EMBL" id="JBHSRJ010000003">
    <property type="protein sequence ID" value="MFC6042635.1"/>
    <property type="molecule type" value="Genomic_DNA"/>
</dbReference>
<evidence type="ECO:0000313" key="2">
    <source>
        <dbReference type="EMBL" id="MFC6042635.1"/>
    </source>
</evidence>
<dbReference type="PROSITE" id="PS52050">
    <property type="entry name" value="WYL"/>
    <property type="match status" value="1"/>
</dbReference>
<dbReference type="InterPro" id="IPR026881">
    <property type="entry name" value="WYL_dom"/>
</dbReference>
<dbReference type="PANTHER" id="PTHR34580">
    <property type="match status" value="1"/>
</dbReference>
<dbReference type="Proteomes" id="UP001596135">
    <property type="component" value="Unassembled WGS sequence"/>
</dbReference>
<evidence type="ECO:0000259" key="1">
    <source>
        <dbReference type="Pfam" id="PF13280"/>
    </source>
</evidence>
<dbReference type="PANTHER" id="PTHR34580:SF3">
    <property type="entry name" value="PROTEIN PAFB"/>
    <property type="match status" value="1"/>
</dbReference>
<sequence length="231" mass="25399">MFSAAEAAGLVMATLEGHPGAADPADVVGGALGKIVRALPERLAVPLPEPARAAAPHPQLDRLLAASSSARLLELSYRSGDHLSQMVVEPWAVVLRHSRWYLLCWSRSRDAQRVLRVDRVEDAATLPETFTPPVGLDALRAVEEHFSQGWRYAVEVVVEAPPEWVRRWVPRSLALLEELPGHRTRMVASTEDPDWYARQLAQIPVDFTVVGDEVRAALAELGRRLGGTART</sequence>
<name>A0ABW1LF63_9ACTN</name>
<keyword evidence="3" id="KW-1185">Reference proteome</keyword>
<reference evidence="3" key="1">
    <citation type="journal article" date="2019" name="Int. J. Syst. Evol. Microbiol.">
        <title>The Global Catalogue of Microorganisms (GCM) 10K type strain sequencing project: providing services to taxonomists for standard genome sequencing and annotation.</title>
        <authorList>
            <consortium name="The Broad Institute Genomics Platform"/>
            <consortium name="The Broad Institute Genome Sequencing Center for Infectious Disease"/>
            <person name="Wu L."/>
            <person name="Ma J."/>
        </authorList>
    </citation>
    <scope>NUCLEOTIDE SEQUENCE [LARGE SCALE GENOMIC DNA]</scope>
    <source>
        <strain evidence="3">CCUG 54522</strain>
    </source>
</reference>
<accession>A0ABW1LF63</accession>